<evidence type="ECO:0000313" key="2">
    <source>
        <dbReference type="Proteomes" id="UP001148614"/>
    </source>
</evidence>
<sequence length="93" mass="10285">MLTPLEWAMEHGHTDLVNMSLNSDTDASHTVERKHGHGHGAVLAKVVREDRHLLESLAGRANRVSSTMALGNAVELQDKARIEILYVDGVCWD</sequence>
<comment type="caution">
    <text evidence="1">The sequence shown here is derived from an EMBL/GenBank/DDBJ whole genome shotgun (WGS) entry which is preliminary data.</text>
</comment>
<dbReference type="EMBL" id="JANPWZ010000334">
    <property type="protein sequence ID" value="KAJ3577637.1"/>
    <property type="molecule type" value="Genomic_DNA"/>
</dbReference>
<dbReference type="AlphaFoldDB" id="A0A9W8NJJ0"/>
<dbReference type="Proteomes" id="UP001148614">
    <property type="component" value="Unassembled WGS sequence"/>
</dbReference>
<evidence type="ECO:0000313" key="1">
    <source>
        <dbReference type="EMBL" id="KAJ3577637.1"/>
    </source>
</evidence>
<keyword evidence="2" id="KW-1185">Reference proteome</keyword>
<protein>
    <submittedName>
        <fullName evidence="1">Uncharacterized protein</fullName>
    </submittedName>
</protein>
<name>A0A9W8NJJ0_9PEZI</name>
<reference evidence="1" key="1">
    <citation type="submission" date="2022-07" db="EMBL/GenBank/DDBJ databases">
        <title>Genome Sequence of Xylaria arbuscula.</title>
        <authorList>
            <person name="Buettner E."/>
        </authorList>
    </citation>
    <scope>NUCLEOTIDE SEQUENCE</scope>
    <source>
        <strain evidence="1">VT107</strain>
    </source>
</reference>
<gene>
    <name evidence="1" type="ORF">NPX13_g2932</name>
</gene>
<accession>A0A9W8NJJ0</accession>
<proteinExistence type="predicted"/>
<organism evidence="1 2">
    <name type="scientific">Xylaria arbuscula</name>
    <dbReference type="NCBI Taxonomy" id="114810"/>
    <lineage>
        <taxon>Eukaryota</taxon>
        <taxon>Fungi</taxon>
        <taxon>Dikarya</taxon>
        <taxon>Ascomycota</taxon>
        <taxon>Pezizomycotina</taxon>
        <taxon>Sordariomycetes</taxon>
        <taxon>Xylariomycetidae</taxon>
        <taxon>Xylariales</taxon>
        <taxon>Xylariaceae</taxon>
        <taxon>Xylaria</taxon>
    </lineage>
</organism>